<evidence type="ECO:0000313" key="2">
    <source>
        <dbReference type="EMBL" id="KAJ7369471.1"/>
    </source>
</evidence>
<evidence type="ECO:0000256" key="1">
    <source>
        <dbReference type="SAM" id="Phobius"/>
    </source>
</evidence>
<evidence type="ECO:0000313" key="3">
    <source>
        <dbReference type="Proteomes" id="UP001163046"/>
    </source>
</evidence>
<keyword evidence="1" id="KW-1133">Transmembrane helix</keyword>
<dbReference type="OrthoDB" id="432881at2759"/>
<protein>
    <recommendedName>
        <fullName evidence="4">Transmembrane protein</fullName>
    </recommendedName>
</protein>
<proteinExistence type="predicted"/>
<reference evidence="2" key="1">
    <citation type="submission" date="2023-01" db="EMBL/GenBank/DDBJ databases">
        <title>Genome assembly of the deep-sea coral Lophelia pertusa.</title>
        <authorList>
            <person name="Herrera S."/>
            <person name="Cordes E."/>
        </authorList>
    </citation>
    <scope>NUCLEOTIDE SEQUENCE</scope>
    <source>
        <strain evidence="2">USNM1676648</strain>
        <tissue evidence="2">Polyp</tissue>
    </source>
</reference>
<gene>
    <name evidence="2" type="ORF">OS493_038771</name>
</gene>
<keyword evidence="1" id="KW-0812">Transmembrane</keyword>
<keyword evidence="3" id="KW-1185">Reference proteome</keyword>
<feature type="transmembrane region" description="Helical" evidence="1">
    <location>
        <begin position="136"/>
        <end position="160"/>
    </location>
</feature>
<dbReference type="EMBL" id="MU826944">
    <property type="protein sequence ID" value="KAJ7369471.1"/>
    <property type="molecule type" value="Genomic_DNA"/>
</dbReference>
<dbReference type="AlphaFoldDB" id="A0A9W9YUA7"/>
<evidence type="ECO:0008006" key="4">
    <source>
        <dbReference type="Google" id="ProtNLM"/>
    </source>
</evidence>
<organism evidence="2 3">
    <name type="scientific">Desmophyllum pertusum</name>
    <dbReference type="NCBI Taxonomy" id="174260"/>
    <lineage>
        <taxon>Eukaryota</taxon>
        <taxon>Metazoa</taxon>
        <taxon>Cnidaria</taxon>
        <taxon>Anthozoa</taxon>
        <taxon>Hexacorallia</taxon>
        <taxon>Scleractinia</taxon>
        <taxon>Caryophylliina</taxon>
        <taxon>Caryophylliidae</taxon>
        <taxon>Desmophyllum</taxon>
    </lineage>
</organism>
<comment type="caution">
    <text evidence="2">The sequence shown here is derived from an EMBL/GenBank/DDBJ whole genome shotgun (WGS) entry which is preliminary data.</text>
</comment>
<feature type="transmembrane region" description="Helical" evidence="1">
    <location>
        <begin position="166"/>
        <end position="187"/>
    </location>
</feature>
<name>A0A9W9YUA7_9CNID</name>
<sequence>MVHIVAIGLPLLVIWLAQLWIESVLMAPYSDGFECDNHDVFTTKFPYLFSPSSDQGQTTLDTPNLSCDGCTGRFRRNLLQQGCLQQTSFSKLARSYGVLHCDSYLFTISAGRRCFVFQVAVRQQVEAEPIETTPTVVCGSLVFLVACITLSLAVLFNWFVKNVGVYIQYGSILSALGLASVVIGQVYTEYGLKRRPGT</sequence>
<dbReference type="Proteomes" id="UP001163046">
    <property type="component" value="Unassembled WGS sequence"/>
</dbReference>
<keyword evidence="1" id="KW-0472">Membrane</keyword>
<accession>A0A9W9YUA7</accession>